<keyword evidence="5" id="KW-0802">TPR repeat</keyword>
<keyword evidence="10" id="KW-1185">Reference proteome</keyword>
<organism evidence="9 10">
    <name type="scientific">Rohdeia mirabilis</name>
    <dbReference type="NCBI Taxonomy" id="2528008"/>
    <lineage>
        <taxon>Bacteria</taxon>
        <taxon>Pseudomonadati</taxon>
        <taxon>Planctomycetota</taxon>
        <taxon>Planctomycetia</taxon>
        <taxon>Planctomycetia incertae sedis</taxon>
        <taxon>Rohdeia</taxon>
    </lineage>
</organism>
<feature type="transmembrane region" description="Helical" evidence="7">
    <location>
        <begin position="383"/>
        <end position="400"/>
    </location>
</feature>
<dbReference type="GO" id="GO:0016020">
    <property type="term" value="C:membrane"/>
    <property type="evidence" value="ECO:0007669"/>
    <property type="project" value="UniProtKB-SubCell"/>
</dbReference>
<dbReference type="PROSITE" id="PS50005">
    <property type="entry name" value="TPR"/>
    <property type="match status" value="1"/>
</dbReference>
<protein>
    <submittedName>
        <fullName evidence="9">O-Antigen ligase</fullName>
    </submittedName>
</protein>
<dbReference type="EMBL" id="CP036290">
    <property type="protein sequence ID" value="QDU85413.1"/>
    <property type="molecule type" value="Genomic_DNA"/>
</dbReference>
<dbReference type="AlphaFoldDB" id="A0A518D1Q1"/>
<dbReference type="InterPro" id="IPR011990">
    <property type="entry name" value="TPR-like_helical_dom_sf"/>
</dbReference>
<evidence type="ECO:0000259" key="8">
    <source>
        <dbReference type="Pfam" id="PF04932"/>
    </source>
</evidence>
<feature type="transmembrane region" description="Helical" evidence="7">
    <location>
        <begin position="612"/>
        <end position="631"/>
    </location>
</feature>
<keyword evidence="9" id="KW-0436">Ligase</keyword>
<feature type="transmembrane region" description="Helical" evidence="7">
    <location>
        <begin position="331"/>
        <end position="350"/>
    </location>
</feature>
<feature type="transmembrane region" description="Helical" evidence="7">
    <location>
        <begin position="87"/>
        <end position="106"/>
    </location>
</feature>
<evidence type="ECO:0000256" key="1">
    <source>
        <dbReference type="ARBA" id="ARBA00004141"/>
    </source>
</evidence>
<evidence type="ECO:0000313" key="10">
    <source>
        <dbReference type="Proteomes" id="UP000319342"/>
    </source>
</evidence>
<feature type="transmembrane region" description="Helical" evidence="7">
    <location>
        <begin position="286"/>
        <end position="303"/>
    </location>
</feature>
<sequence length="1079" mass="115977">MQNTPTPDAPDPVAVGSTGAPPKGAEESDQRNGGRPNGGRPDDGAFGRIAPALAALAIVGTVGWWAFAILDPWVAAGRFPRAYEWTSGWPLAFAASTGVGLVAGLVRRSNPAALAAGLVVGAFSAMVAAGLPSFSSNATYGDGPFLMPVYAIAIAVLAIYVPAGPRSHPPTHRILAAALILCTANTLPFARDTSTPVALLVCLVALALLGSQRQSAALLPPAPGADRTTRAVWYAGLALIAWVALAAAFGDSVPRGTIKLQSVVAGALLCYALATRLRPSDVGRVLTVLVAGVGIVVVSGLLSELDVARDEGWPRVLASRLRLFGAHPNQIGPAFAGGALLCGTLALLSIEGESMLRGVLRRGLLLVLAGACVVLVWRAQSEASSAGVVVGAAVALWSVFGPLPRRVGRIAIAVVALAIVGLGLWATPLADPAREWLQARALEPNSAIGQRYHYWKMSSAAIADHPLFGVGPGQYYMHARYAEPSYYDGTNQSFHPHNLLFAVAEGSGLPSLAFLLVLVGGLLEFARRALLGLTRGRRALIAAPLALTVGTLSTNLLDLGQVQPTYLPLHLWITLGLCATLANVTGPGATARSGSPAGSAAHRTPSRTMNRIGRTALVVALVGFGLLPIAADGLIHSGRLMAFTAKQMRAGYDRIALGRTLYPPHPQAYYYEVNLLGQLNASADEILEARRAEARRTPGDAQGWLMLAAPLLRRGYFDEGARVIERVLELDPHGPDVGKAQMLRAWVEMYEGREEDARESLFQALVNQSTDWGLLPNEQRRVEDSPIRSARRIVFMVRSRDEVMVQIELDDIVERLGEYAISSIETDPYLARRSLLALFTAYDGLDRPDRALYWIERYTARVESVFPSIRKLEWVVLDRLGMDERAAAVVDTIDPSLRELFADTTLSTQVTRDPRRRARVTQEEMDRILSAVSELDVFEDAASPTPRLELSVAYHAAMGDWDRALADARRTLRCYDENNPRRNASEKILTSHFVDRGAPALVILRYMADTISLQDVAERRSGGKNRMLDAIAGHIYTYWLPSDGNVVDRARELLGGTGPAGDGLVERLERLYRADHGDS</sequence>
<dbReference type="Pfam" id="PF04932">
    <property type="entry name" value="Wzy_C"/>
    <property type="match status" value="1"/>
</dbReference>
<keyword evidence="4 7" id="KW-0472">Membrane</keyword>
<dbReference type="PANTHER" id="PTHR37422">
    <property type="entry name" value="TEICHURONIC ACID BIOSYNTHESIS PROTEIN TUAE"/>
    <property type="match status" value="1"/>
</dbReference>
<dbReference type="RefSeq" id="WP_145188708.1">
    <property type="nucleotide sequence ID" value="NZ_CP036290.1"/>
</dbReference>
<proteinExistence type="predicted"/>
<evidence type="ECO:0000256" key="2">
    <source>
        <dbReference type="ARBA" id="ARBA00022692"/>
    </source>
</evidence>
<dbReference type="InterPro" id="IPR051533">
    <property type="entry name" value="WaaL-like"/>
</dbReference>
<evidence type="ECO:0000256" key="6">
    <source>
        <dbReference type="SAM" id="MobiDB-lite"/>
    </source>
</evidence>
<accession>A0A518D1Q1</accession>
<feature type="transmembrane region" description="Helical" evidence="7">
    <location>
        <begin position="538"/>
        <end position="557"/>
    </location>
</feature>
<dbReference type="InterPro" id="IPR019734">
    <property type="entry name" value="TPR_rpt"/>
</dbReference>
<feature type="transmembrane region" description="Helical" evidence="7">
    <location>
        <begin position="359"/>
        <end position="377"/>
    </location>
</feature>
<evidence type="ECO:0000256" key="7">
    <source>
        <dbReference type="SAM" id="Phobius"/>
    </source>
</evidence>
<feature type="transmembrane region" description="Helical" evidence="7">
    <location>
        <begin position="508"/>
        <end position="526"/>
    </location>
</feature>
<evidence type="ECO:0000256" key="4">
    <source>
        <dbReference type="ARBA" id="ARBA00023136"/>
    </source>
</evidence>
<dbReference type="GO" id="GO:0016874">
    <property type="term" value="F:ligase activity"/>
    <property type="evidence" value="ECO:0007669"/>
    <property type="project" value="UniProtKB-KW"/>
</dbReference>
<feature type="domain" description="O-antigen ligase-related" evidence="8">
    <location>
        <begin position="373"/>
        <end position="515"/>
    </location>
</feature>
<dbReference type="PANTHER" id="PTHR37422:SF13">
    <property type="entry name" value="LIPOPOLYSACCHARIDE BIOSYNTHESIS PROTEIN PA4999-RELATED"/>
    <property type="match status" value="1"/>
</dbReference>
<dbReference type="OrthoDB" id="271729at2"/>
<dbReference type="Proteomes" id="UP000319342">
    <property type="component" value="Chromosome"/>
</dbReference>
<feature type="transmembrane region" description="Helical" evidence="7">
    <location>
        <begin position="256"/>
        <end position="274"/>
    </location>
</feature>
<feature type="transmembrane region" description="Helical" evidence="7">
    <location>
        <begin position="145"/>
        <end position="162"/>
    </location>
</feature>
<evidence type="ECO:0000313" key="9">
    <source>
        <dbReference type="EMBL" id="QDU85413.1"/>
    </source>
</evidence>
<evidence type="ECO:0000256" key="3">
    <source>
        <dbReference type="ARBA" id="ARBA00022989"/>
    </source>
</evidence>
<feature type="transmembrane region" description="Helical" evidence="7">
    <location>
        <begin position="174"/>
        <end position="191"/>
    </location>
</feature>
<keyword evidence="3 7" id="KW-1133">Transmembrane helix</keyword>
<feature type="transmembrane region" description="Helical" evidence="7">
    <location>
        <begin position="113"/>
        <end position="133"/>
    </location>
</feature>
<dbReference type="InterPro" id="IPR007016">
    <property type="entry name" value="O-antigen_ligase-rel_domated"/>
</dbReference>
<dbReference type="Gene3D" id="1.25.40.10">
    <property type="entry name" value="Tetratricopeptide repeat domain"/>
    <property type="match status" value="1"/>
</dbReference>
<feature type="transmembrane region" description="Helical" evidence="7">
    <location>
        <begin position="407"/>
        <end position="426"/>
    </location>
</feature>
<dbReference type="SUPFAM" id="SSF48452">
    <property type="entry name" value="TPR-like"/>
    <property type="match status" value="1"/>
</dbReference>
<feature type="repeat" description="TPR" evidence="5">
    <location>
        <begin position="701"/>
        <end position="734"/>
    </location>
</feature>
<feature type="transmembrane region" description="Helical" evidence="7">
    <location>
        <begin position="569"/>
        <end position="591"/>
    </location>
</feature>
<feature type="region of interest" description="Disordered" evidence="6">
    <location>
        <begin position="1"/>
        <end position="44"/>
    </location>
</feature>
<feature type="transmembrane region" description="Helical" evidence="7">
    <location>
        <begin position="45"/>
        <end position="67"/>
    </location>
</feature>
<comment type="subcellular location">
    <subcellularLocation>
        <location evidence="1">Membrane</location>
        <topology evidence="1">Multi-pass membrane protein</topology>
    </subcellularLocation>
</comment>
<reference evidence="9 10" key="1">
    <citation type="submission" date="2019-02" db="EMBL/GenBank/DDBJ databases">
        <title>Deep-cultivation of Planctomycetes and their phenomic and genomic characterization uncovers novel biology.</title>
        <authorList>
            <person name="Wiegand S."/>
            <person name="Jogler M."/>
            <person name="Boedeker C."/>
            <person name="Pinto D."/>
            <person name="Vollmers J."/>
            <person name="Rivas-Marin E."/>
            <person name="Kohn T."/>
            <person name="Peeters S.H."/>
            <person name="Heuer A."/>
            <person name="Rast P."/>
            <person name="Oberbeckmann S."/>
            <person name="Bunk B."/>
            <person name="Jeske O."/>
            <person name="Meyerdierks A."/>
            <person name="Storesund J.E."/>
            <person name="Kallscheuer N."/>
            <person name="Luecker S."/>
            <person name="Lage O.M."/>
            <person name="Pohl T."/>
            <person name="Merkel B.J."/>
            <person name="Hornburger P."/>
            <person name="Mueller R.-W."/>
            <person name="Bruemmer F."/>
            <person name="Labrenz M."/>
            <person name="Spormann A.M."/>
            <person name="Op den Camp H."/>
            <person name="Overmann J."/>
            <person name="Amann R."/>
            <person name="Jetten M.S.M."/>
            <person name="Mascher T."/>
            <person name="Medema M.H."/>
            <person name="Devos D.P."/>
            <person name="Kaster A.-K."/>
            <person name="Ovreas L."/>
            <person name="Rohde M."/>
            <person name="Galperin M.Y."/>
            <person name="Jogler C."/>
        </authorList>
    </citation>
    <scope>NUCLEOTIDE SEQUENCE [LARGE SCALE GENOMIC DNA]</scope>
    <source>
        <strain evidence="9 10">Pla163</strain>
    </source>
</reference>
<feature type="transmembrane region" description="Helical" evidence="7">
    <location>
        <begin position="197"/>
        <end position="219"/>
    </location>
</feature>
<keyword evidence="2 7" id="KW-0812">Transmembrane</keyword>
<feature type="transmembrane region" description="Helical" evidence="7">
    <location>
        <begin position="231"/>
        <end position="250"/>
    </location>
</feature>
<evidence type="ECO:0000256" key="5">
    <source>
        <dbReference type="PROSITE-ProRule" id="PRU00339"/>
    </source>
</evidence>
<name>A0A518D1Q1_9BACT</name>
<gene>
    <name evidence="9" type="ORF">Pla163_25420</name>
</gene>